<dbReference type="Proteomes" id="UP000327039">
    <property type="component" value="Unassembled WGS sequence"/>
</dbReference>
<dbReference type="OrthoDB" id="9806388at2"/>
<feature type="region of interest" description="Disordered" evidence="4">
    <location>
        <begin position="1"/>
        <end position="32"/>
    </location>
</feature>
<dbReference type="EMBL" id="VYRZ01000002">
    <property type="protein sequence ID" value="KAA9086660.1"/>
    <property type="molecule type" value="Genomic_DNA"/>
</dbReference>
<comment type="similarity">
    <text evidence="3">Belongs to the peptidase M24B family.</text>
</comment>
<comment type="caution">
    <text evidence="6">The sequence shown here is derived from an EMBL/GenBank/DDBJ whole genome shotgun (WGS) entry which is preliminary data.</text>
</comment>
<dbReference type="GO" id="GO:0046872">
    <property type="term" value="F:metal ion binding"/>
    <property type="evidence" value="ECO:0007669"/>
    <property type="project" value="UniProtKB-KW"/>
</dbReference>
<accession>A0A5J5IQS2</accession>
<dbReference type="SUPFAM" id="SSF55920">
    <property type="entry name" value="Creatinase/aminopeptidase"/>
    <property type="match status" value="1"/>
</dbReference>
<keyword evidence="6" id="KW-0031">Aminopeptidase</keyword>
<dbReference type="InterPro" id="IPR001131">
    <property type="entry name" value="Peptidase_M24B_aminopep-P_CS"/>
</dbReference>
<gene>
    <name evidence="6" type="ORF">F6B42_06530</name>
</gene>
<dbReference type="PANTHER" id="PTHR46112">
    <property type="entry name" value="AMINOPEPTIDASE"/>
    <property type="match status" value="1"/>
</dbReference>
<evidence type="ECO:0000259" key="5">
    <source>
        <dbReference type="Pfam" id="PF00557"/>
    </source>
</evidence>
<dbReference type="InterPro" id="IPR050659">
    <property type="entry name" value="Peptidase_M24B"/>
</dbReference>
<evidence type="ECO:0000256" key="1">
    <source>
        <dbReference type="ARBA" id="ARBA00022723"/>
    </source>
</evidence>
<feature type="compositionally biased region" description="Basic residues" evidence="4">
    <location>
        <begin position="23"/>
        <end position="32"/>
    </location>
</feature>
<keyword evidence="7" id="KW-1185">Reference proteome</keyword>
<feature type="domain" description="Peptidase M24" evidence="5">
    <location>
        <begin position="174"/>
        <end position="400"/>
    </location>
</feature>
<evidence type="ECO:0000256" key="3">
    <source>
        <dbReference type="RuleBase" id="RU000590"/>
    </source>
</evidence>
<protein>
    <submittedName>
        <fullName evidence="6">Aminopeptidase P family protein</fullName>
    </submittedName>
</protein>
<dbReference type="InterPro" id="IPR000994">
    <property type="entry name" value="Pept_M24"/>
</dbReference>
<dbReference type="PROSITE" id="PS00491">
    <property type="entry name" value="PROLINE_PEPTIDASE"/>
    <property type="match status" value="1"/>
</dbReference>
<evidence type="ECO:0000256" key="4">
    <source>
        <dbReference type="SAM" id="MobiDB-lite"/>
    </source>
</evidence>
<name>A0A5J5IQS2_9MICO</name>
<dbReference type="InterPro" id="IPR036005">
    <property type="entry name" value="Creatinase/aminopeptidase-like"/>
</dbReference>
<dbReference type="PANTHER" id="PTHR46112:SF2">
    <property type="entry name" value="XAA-PRO AMINOPEPTIDASE P-RELATED"/>
    <property type="match status" value="1"/>
</dbReference>
<reference evidence="7" key="1">
    <citation type="submission" date="2019-09" db="EMBL/GenBank/DDBJ databases">
        <title>Mumia zhuanghuii sp. nov. isolated from the intestinal contents of plateau pika (Ochotona curzoniae) in the Qinghai-Tibet plateau of China.</title>
        <authorList>
            <person name="Tian Z."/>
        </authorList>
    </citation>
    <scope>NUCLEOTIDE SEQUENCE [LARGE SCALE GENOMIC DNA]</scope>
    <source>
        <strain evidence="7">DSM 25564</strain>
    </source>
</reference>
<keyword evidence="2" id="KW-0378">Hydrolase</keyword>
<evidence type="ECO:0000313" key="7">
    <source>
        <dbReference type="Proteomes" id="UP000327039"/>
    </source>
</evidence>
<evidence type="ECO:0000313" key="6">
    <source>
        <dbReference type="EMBL" id="KAA9086660.1"/>
    </source>
</evidence>
<proteinExistence type="inferred from homology"/>
<dbReference type="AlphaFoldDB" id="A0A5J5IQS2"/>
<keyword evidence="6" id="KW-0645">Protease</keyword>
<dbReference type="GO" id="GO:0004177">
    <property type="term" value="F:aminopeptidase activity"/>
    <property type="evidence" value="ECO:0007669"/>
    <property type="project" value="UniProtKB-KW"/>
</dbReference>
<dbReference type="Gene3D" id="3.90.230.10">
    <property type="entry name" value="Creatinase/methionine aminopeptidase superfamily"/>
    <property type="match status" value="1"/>
</dbReference>
<organism evidence="6 7">
    <name type="scientific">Microbacterium radiodurans</name>
    <dbReference type="NCBI Taxonomy" id="661398"/>
    <lineage>
        <taxon>Bacteria</taxon>
        <taxon>Bacillati</taxon>
        <taxon>Actinomycetota</taxon>
        <taxon>Actinomycetes</taxon>
        <taxon>Micrococcales</taxon>
        <taxon>Microbacteriaceae</taxon>
        <taxon>Microbacterium</taxon>
    </lineage>
</organism>
<keyword evidence="1 3" id="KW-0479">Metal-binding</keyword>
<sequence>MVRTTSVTKAGARLRPSDVKSRSTARRGRTDRKRAAVVDDAILIYASTLAADMRHVIPHDVHDPFLYIEIGGAPHVAIKSLEAARMRDVPGMTVFPLDELGFDDFRAAGQDPDLAELSTLVAACRRLGVSAAAVPPTFPLEVADHLRANGIDVQVDRDLFVQRRRVKTPHELAGIRRAQVAAEAGVSLVADAIDRATLDADGGLVLDGVPLTCEDLKDRIRAVFLRNGCEDAGMIVAHGPQTCIGHHAGSGQILAGEPVTVDICPRDIASGGNSDMTRTFVKGDIDDELAFYYDIVKKSFDATLAAIRPGLPVAELHRISCEPIEAAGQPTQLTKKPGEVLDEGYFHSLGHGVGLEVHEPPSLNQNDAVLVAGDVIAIEPGCYRQGFGGVRLEDIVLVTEDGYELISDYPYELTPVSLPRGK</sequence>
<dbReference type="Pfam" id="PF00557">
    <property type="entry name" value="Peptidase_M24"/>
    <property type="match status" value="1"/>
</dbReference>
<evidence type="ECO:0000256" key="2">
    <source>
        <dbReference type="ARBA" id="ARBA00022801"/>
    </source>
</evidence>